<dbReference type="PANTHER" id="PTHR42110:SF1">
    <property type="entry name" value="L-ASPARAGINASE, PUTATIVE (AFU_ORTHOLOGUE AFUA_3G11890)-RELATED"/>
    <property type="match status" value="1"/>
</dbReference>
<reference evidence="2" key="1">
    <citation type="submission" date="2017-01" db="EMBL/GenBank/DDBJ databases">
        <authorList>
            <person name="Varghese N."/>
            <person name="Submissions S."/>
        </authorList>
    </citation>
    <scope>NUCLEOTIDE SEQUENCE [LARGE SCALE GENOMIC DNA]</scope>
    <source>
        <strain evidence="2">DSM 29591</strain>
    </source>
</reference>
<dbReference type="InterPro" id="IPR012338">
    <property type="entry name" value="Beta-lactam/transpept-like"/>
</dbReference>
<evidence type="ECO:0000313" key="2">
    <source>
        <dbReference type="Proteomes" id="UP000186997"/>
    </source>
</evidence>
<evidence type="ECO:0000313" key="1">
    <source>
        <dbReference type="EMBL" id="SIT90617.1"/>
    </source>
</evidence>
<dbReference type="RefSeq" id="WP_076660840.1">
    <property type="nucleotide sequence ID" value="NZ_FTPR01000003.1"/>
</dbReference>
<dbReference type="OrthoDB" id="9780674at2"/>
<gene>
    <name evidence="1" type="ORF">SAMN05421665_3167</name>
</gene>
<organism evidence="1 2">
    <name type="scientific">Yoonia rosea</name>
    <dbReference type="NCBI Taxonomy" id="287098"/>
    <lineage>
        <taxon>Bacteria</taxon>
        <taxon>Pseudomonadati</taxon>
        <taxon>Pseudomonadota</taxon>
        <taxon>Alphaproteobacteria</taxon>
        <taxon>Rhodobacterales</taxon>
        <taxon>Paracoccaceae</taxon>
        <taxon>Yoonia</taxon>
    </lineage>
</organism>
<name>A0A1R3XGX7_9RHOB</name>
<accession>A0A1R3XGX7</accession>
<dbReference type="EMBL" id="FTPR01000003">
    <property type="protein sequence ID" value="SIT90617.1"/>
    <property type="molecule type" value="Genomic_DNA"/>
</dbReference>
<dbReference type="InterPro" id="IPR010349">
    <property type="entry name" value="Asparaginase_II"/>
</dbReference>
<sequence>MANPVDLVEVWRGDLLECVHQGHAVVCDDTGQIVESWGDPTAIIYPRSSCKMIQALPLVASGAAANLTGQQLAIASASHNAAAIHTDLVGKWLADLDMTDDDFRCGPALPMDEAARNALICSGTAPCQIHNECSGKHAGFLTLKKHLKAGPDYELIDHPVQKAVKSAFEEVTGETSPMYGIDGCSAPNHACSVHGLARAMAFFASAQDRSDVLSTAAARLTQAMATFPEFVAGETRTCTDLMRAMDHKVAIKTGAEGVFIAIIPEKRLGVAVKIMDGSQRGRDCAIAAILVRLGVLDPNHPAAVARRTPAIFNRRGLTTGFIRPAPLLA</sequence>
<keyword evidence="2" id="KW-1185">Reference proteome</keyword>
<dbReference type="STRING" id="287098.SAMN05421665_3167"/>
<dbReference type="AlphaFoldDB" id="A0A1R3XGX7"/>
<dbReference type="SUPFAM" id="SSF56601">
    <property type="entry name" value="beta-lactamase/transpeptidase-like"/>
    <property type="match status" value="1"/>
</dbReference>
<dbReference type="PANTHER" id="PTHR42110">
    <property type="entry name" value="L-ASPARAGINASE, PUTATIVE (AFU_ORTHOLOGUE AFUA_3G11890)-RELATED"/>
    <property type="match status" value="1"/>
</dbReference>
<proteinExistence type="predicted"/>
<protein>
    <submittedName>
        <fullName evidence="1">Asparaginase</fullName>
    </submittedName>
</protein>
<dbReference type="Pfam" id="PF06089">
    <property type="entry name" value="Asparaginase_II"/>
    <property type="match status" value="1"/>
</dbReference>
<dbReference type="Proteomes" id="UP000186997">
    <property type="component" value="Unassembled WGS sequence"/>
</dbReference>